<dbReference type="FunFam" id="3.40.50.1110:FF:000003">
    <property type="entry name" value="GDSL esterase/lipase APG"/>
    <property type="match status" value="1"/>
</dbReference>
<dbReference type="InterPro" id="IPR008265">
    <property type="entry name" value="Lipase_GDSL_AS"/>
</dbReference>
<proteinExistence type="inferred from homology"/>
<dbReference type="Proteomes" id="UP001159364">
    <property type="component" value="Linkage Group LG02"/>
</dbReference>
<evidence type="ECO:0000313" key="2">
    <source>
        <dbReference type="EMBL" id="KAJ8772584.1"/>
    </source>
</evidence>
<dbReference type="Gene3D" id="3.40.50.1110">
    <property type="entry name" value="SGNH hydrolase"/>
    <property type="match status" value="1"/>
</dbReference>
<dbReference type="InterPro" id="IPR050592">
    <property type="entry name" value="GDSL_lipolytic_enzyme"/>
</dbReference>
<protein>
    <recommendedName>
        <fullName evidence="4">GDSL esterase/lipase EXL3</fullName>
    </recommendedName>
</protein>
<dbReference type="InterPro" id="IPR036514">
    <property type="entry name" value="SGNH_hydro_sf"/>
</dbReference>
<dbReference type="PANTHER" id="PTHR45642">
    <property type="entry name" value="GDSL ESTERASE/LIPASE EXL3"/>
    <property type="match status" value="1"/>
</dbReference>
<dbReference type="SUPFAM" id="SSF52266">
    <property type="entry name" value="SGNH hydrolase"/>
    <property type="match status" value="1"/>
</dbReference>
<dbReference type="GO" id="GO:0016298">
    <property type="term" value="F:lipase activity"/>
    <property type="evidence" value="ECO:0007669"/>
    <property type="project" value="InterPro"/>
</dbReference>
<dbReference type="CDD" id="cd01837">
    <property type="entry name" value="SGNH_plant_lipase_like"/>
    <property type="match status" value="1"/>
</dbReference>
<reference evidence="2 3" key="1">
    <citation type="submission" date="2021-09" db="EMBL/GenBank/DDBJ databases">
        <title>Genomic insights and catalytic innovation underlie evolution of tropane alkaloids biosynthesis.</title>
        <authorList>
            <person name="Wang Y.-J."/>
            <person name="Tian T."/>
            <person name="Huang J.-P."/>
            <person name="Huang S.-X."/>
        </authorList>
    </citation>
    <scope>NUCLEOTIDE SEQUENCE [LARGE SCALE GENOMIC DNA]</scope>
    <source>
        <strain evidence="2">KIB-2018</strain>
        <tissue evidence="2">Leaf</tissue>
    </source>
</reference>
<evidence type="ECO:0008006" key="4">
    <source>
        <dbReference type="Google" id="ProtNLM"/>
    </source>
</evidence>
<name>A0AAV8U2X5_9ROSI</name>
<organism evidence="2 3">
    <name type="scientific">Erythroxylum novogranatense</name>
    <dbReference type="NCBI Taxonomy" id="1862640"/>
    <lineage>
        <taxon>Eukaryota</taxon>
        <taxon>Viridiplantae</taxon>
        <taxon>Streptophyta</taxon>
        <taxon>Embryophyta</taxon>
        <taxon>Tracheophyta</taxon>
        <taxon>Spermatophyta</taxon>
        <taxon>Magnoliopsida</taxon>
        <taxon>eudicotyledons</taxon>
        <taxon>Gunneridae</taxon>
        <taxon>Pentapetalae</taxon>
        <taxon>rosids</taxon>
        <taxon>fabids</taxon>
        <taxon>Malpighiales</taxon>
        <taxon>Erythroxylaceae</taxon>
        <taxon>Erythroxylum</taxon>
    </lineage>
</organism>
<dbReference type="EMBL" id="JAIWQS010000002">
    <property type="protein sequence ID" value="KAJ8772584.1"/>
    <property type="molecule type" value="Genomic_DNA"/>
</dbReference>
<comment type="caution">
    <text evidence="2">The sequence shown here is derived from an EMBL/GenBank/DDBJ whole genome shotgun (WGS) entry which is preliminary data.</text>
</comment>
<accession>A0AAV8U2X5</accession>
<dbReference type="Pfam" id="PF00657">
    <property type="entry name" value="Lipase_GDSL"/>
    <property type="match status" value="1"/>
</dbReference>
<evidence type="ECO:0000256" key="1">
    <source>
        <dbReference type="ARBA" id="ARBA00008668"/>
    </source>
</evidence>
<evidence type="ECO:0000313" key="3">
    <source>
        <dbReference type="Proteomes" id="UP001159364"/>
    </source>
</evidence>
<gene>
    <name evidence="2" type="ORF">K2173_027761</name>
</gene>
<dbReference type="PROSITE" id="PS01098">
    <property type="entry name" value="LIPASE_GDSL_SER"/>
    <property type="match status" value="1"/>
</dbReference>
<dbReference type="PANTHER" id="PTHR45642:SF150">
    <property type="entry name" value="GDSL ESTERASE_LIPASE EXL3"/>
    <property type="match status" value="1"/>
</dbReference>
<dbReference type="AlphaFoldDB" id="A0AAV8U2X5"/>
<dbReference type="InterPro" id="IPR001087">
    <property type="entry name" value="GDSL"/>
</dbReference>
<keyword evidence="3" id="KW-1185">Reference proteome</keyword>
<comment type="similarity">
    <text evidence="1">Belongs to the 'GDSL' lipolytic enzyme family.</text>
</comment>
<sequence>MVFSSPTYSFPRYVFSSCSLAIHLALLCTVNALVKLPPNMTIPAVFAFGDSIVDTGNNNYLHTLIKCDFPPYGIDFQGKLSTGRFCDGKVPVDILAEVLGIKGTVPAYLDLTLKPEDLMTGVAFASGGSGYDPLTPKLVSVLSLSDQLQYFWEYVGKLKMIAGEEKSNFIVANSIYLVVAGSDDIANTYFTLRARKQYDVPAYTTFMADCAYRFLQELYDMGARRMVVLSAPPIGCVPSQRTLSGGIARNCAEGHNQAAKLFNSKLNSRLQSLSSSLPDGRFVYVDVYNPLMDVLQNPNKYGFEVSLRGCCGTGNLEVAILCNQFTPPCGAPSSYVFWDSYHPTERAYRTLIEPVVSKYIGLLV</sequence>
<dbReference type="GO" id="GO:0006629">
    <property type="term" value="P:lipid metabolic process"/>
    <property type="evidence" value="ECO:0007669"/>
    <property type="project" value="InterPro"/>
</dbReference>
<dbReference type="InterPro" id="IPR035669">
    <property type="entry name" value="SGNH_plant_lipase-like"/>
</dbReference>